<keyword evidence="3" id="KW-1185">Reference proteome</keyword>
<reference evidence="2 3" key="1">
    <citation type="journal article" date="2015" name="Stand. Genomic Sci.">
        <title>Genomic Encyclopedia of Bacterial and Archaeal Type Strains, Phase III: the genomes of soil and plant-associated and newly described type strains.</title>
        <authorList>
            <person name="Whitman W.B."/>
            <person name="Woyke T."/>
            <person name="Klenk H.P."/>
            <person name="Zhou Y."/>
            <person name="Lilburn T.G."/>
            <person name="Beck B.J."/>
            <person name="De Vos P."/>
            <person name="Vandamme P."/>
            <person name="Eisen J.A."/>
            <person name="Garrity G."/>
            <person name="Hugenholtz P."/>
            <person name="Kyrpides N.C."/>
        </authorList>
    </citation>
    <scope>NUCLEOTIDE SEQUENCE [LARGE SCALE GENOMIC DNA]</scope>
    <source>
        <strain evidence="2 3">CGMCC 1.6844</strain>
    </source>
</reference>
<keyword evidence="1" id="KW-0812">Transmembrane</keyword>
<dbReference type="OrthoDB" id="10006982at2"/>
<gene>
    <name evidence="2" type="ORF">IP97_00393</name>
</gene>
<evidence type="ECO:0000313" key="2">
    <source>
        <dbReference type="EMBL" id="TWH98442.1"/>
    </source>
</evidence>
<dbReference type="Proteomes" id="UP000315312">
    <property type="component" value="Unassembled WGS sequence"/>
</dbReference>
<dbReference type="RefSeq" id="WP_133606337.1">
    <property type="nucleotide sequence ID" value="NZ_SNZC01000001.1"/>
</dbReference>
<dbReference type="EMBL" id="VLKM01000001">
    <property type="protein sequence ID" value="TWH98442.1"/>
    <property type="molecule type" value="Genomic_DNA"/>
</dbReference>
<accession>A0A562KST2</accession>
<feature type="transmembrane region" description="Helical" evidence="1">
    <location>
        <begin position="12"/>
        <end position="30"/>
    </location>
</feature>
<comment type="caution">
    <text evidence="2">The sequence shown here is derived from an EMBL/GenBank/DDBJ whole genome shotgun (WGS) entry which is preliminary data.</text>
</comment>
<sequence length="144" mass="17262">MRRIESDYRYLSILFILNIVLVFVLIILANEILSLQLQNLKFIIILFITLFLFNFYKCFVYFDTNSIYFKNIYGFTLKKINFKDIKGSKVIKNQYFNNNIMFLFGDKYDEMIEIKLDLINSKKYSVNGQFFSNTGLNDFIKLIK</sequence>
<organism evidence="2 3">
    <name type="scientific">Flavobacterium cheniae</name>
    <dbReference type="NCBI Taxonomy" id="295428"/>
    <lineage>
        <taxon>Bacteria</taxon>
        <taxon>Pseudomonadati</taxon>
        <taxon>Bacteroidota</taxon>
        <taxon>Flavobacteriia</taxon>
        <taxon>Flavobacteriales</taxon>
        <taxon>Flavobacteriaceae</taxon>
        <taxon>Flavobacterium</taxon>
    </lineage>
</organism>
<protein>
    <submittedName>
        <fullName evidence="2">Uncharacterized protein</fullName>
    </submittedName>
</protein>
<name>A0A562KST2_9FLAO</name>
<proteinExistence type="predicted"/>
<evidence type="ECO:0000256" key="1">
    <source>
        <dbReference type="SAM" id="Phobius"/>
    </source>
</evidence>
<feature type="transmembrane region" description="Helical" evidence="1">
    <location>
        <begin position="42"/>
        <end position="62"/>
    </location>
</feature>
<keyword evidence="1" id="KW-1133">Transmembrane helix</keyword>
<dbReference type="AlphaFoldDB" id="A0A562KST2"/>
<evidence type="ECO:0000313" key="3">
    <source>
        <dbReference type="Proteomes" id="UP000315312"/>
    </source>
</evidence>
<keyword evidence="1" id="KW-0472">Membrane</keyword>